<feature type="domain" description="Cytochrome b5 heme-binding" evidence="3">
    <location>
        <begin position="5"/>
        <end position="74"/>
    </location>
</feature>
<dbReference type="SUPFAM" id="SSF55856">
    <property type="entry name" value="Cytochrome b5-like heme/steroid binding domain"/>
    <property type="match status" value="1"/>
</dbReference>
<dbReference type="InterPro" id="IPR000262">
    <property type="entry name" value="FMN-dep_DH"/>
</dbReference>
<accession>A0A9W9M8X0</accession>
<protein>
    <submittedName>
        <fullName evidence="5">FMN-dependent dehydrogenase-domain-containing protein</fullName>
    </submittedName>
</protein>
<dbReference type="Gene3D" id="3.10.120.10">
    <property type="entry name" value="Cytochrome b5-like heme/steroid binding domain"/>
    <property type="match status" value="1"/>
</dbReference>
<dbReference type="InterPro" id="IPR001199">
    <property type="entry name" value="Cyt_B5-like_heme/steroid-bd"/>
</dbReference>
<dbReference type="Gene3D" id="3.20.20.70">
    <property type="entry name" value="Aldolase class I"/>
    <property type="match status" value="1"/>
</dbReference>
<dbReference type="PANTHER" id="PTHR10578">
    <property type="entry name" value="S -2-HYDROXY-ACID OXIDASE-RELATED"/>
    <property type="match status" value="1"/>
</dbReference>
<dbReference type="InterPro" id="IPR037396">
    <property type="entry name" value="FMN_HAD"/>
</dbReference>
<dbReference type="Pfam" id="PF01070">
    <property type="entry name" value="FMN_dh"/>
    <property type="match status" value="1"/>
</dbReference>
<dbReference type="InterPro" id="IPR036400">
    <property type="entry name" value="Cyt_B5-like_heme/steroid_sf"/>
</dbReference>
<comment type="cofactor">
    <cofactor evidence="1">
        <name>FMN</name>
        <dbReference type="ChEBI" id="CHEBI:58210"/>
    </cofactor>
</comment>
<dbReference type="Pfam" id="PF00173">
    <property type="entry name" value="Cyt-b5"/>
    <property type="match status" value="1"/>
</dbReference>
<dbReference type="PROSITE" id="PS51349">
    <property type="entry name" value="FMN_HYDROXY_ACID_DH_2"/>
    <property type="match status" value="1"/>
</dbReference>
<sequence>TAAMGRKLSTHEISKHAQIDDIWIVVNGKVYDVTRFAPDHPGGSESRDASKVYNSTHSPTLIKDIDKQLIGDLDTTTVSAEWSKEDETSVILASNEYEKPSLEDIINLDDFEQVAMKTLSLKSWAYNSGAANDNITRDANRTFLQRIWFRPAIMRDVSKVTARSSLFGCNLDIPVYMSPVGAAKTICEDGELPLAKGAASSGIIQCISTTASYSLSEILDDTPQQAFYQLYINKDRSKTEALVRQAEASSKVKALFVTADLPVMSKREADERIKSEGNATMVKITQGGNKPDGKKSAGLANITKLPILLKGVQRSEDAILAMNVGFDGIVVSNHGGRAADTAPPAIIILLELHRQCPQIFGKMKVLVDGGFHRGSDVIKAICLGASAVGLGRSFAYALNYGQEGVEHAVKLLKEEIETAMQLVGMTDLMRDAGPTYLNTSGVDHLLPANHDELARRHAIRAAKL</sequence>
<dbReference type="Proteomes" id="UP001150904">
    <property type="component" value="Unassembled WGS sequence"/>
</dbReference>
<organism evidence="5 6">
    <name type="scientific">Penicillium cinerascens</name>
    <dbReference type="NCBI Taxonomy" id="70096"/>
    <lineage>
        <taxon>Eukaryota</taxon>
        <taxon>Fungi</taxon>
        <taxon>Dikarya</taxon>
        <taxon>Ascomycota</taxon>
        <taxon>Pezizomycotina</taxon>
        <taxon>Eurotiomycetes</taxon>
        <taxon>Eurotiomycetidae</taxon>
        <taxon>Eurotiales</taxon>
        <taxon>Aspergillaceae</taxon>
        <taxon>Penicillium</taxon>
    </lineage>
</organism>
<feature type="domain" description="FMN hydroxy acid dehydrogenase" evidence="4">
    <location>
        <begin position="100"/>
        <end position="441"/>
    </location>
</feature>
<dbReference type="GeneID" id="83184794"/>
<evidence type="ECO:0000256" key="1">
    <source>
        <dbReference type="ARBA" id="ARBA00001917"/>
    </source>
</evidence>
<dbReference type="SUPFAM" id="SSF51395">
    <property type="entry name" value="FMN-linked oxidoreductases"/>
    <property type="match status" value="1"/>
</dbReference>
<dbReference type="PANTHER" id="PTHR10578:SF104">
    <property type="entry name" value="CYTOCHROME B2, MITOCHONDRIAL-RELATED"/>
    <property type="match status" value="1"/>
</dbReference>
<dbReference type="SMART" id="SM01117">
    <property type="entry name" value="Cyt-b5"/>
    <property type="match status" value="1"/>
</dbReference>
<dbReference type="EMBL" id="JAPQKR010000016">
    <property type="protein sequence ID" value="KAJ5191452.1"/>
    <property type="molecule type" value="Genomic_DNA"/>
</dbReference>
<evidence type="ECO:0000256" key="2">
    <source>
        <dbReference type="ARBA" id="ARBA00023002"/>
    </source>
</evidence>
<dbReference type="GO" id="GO:0016491">
    <property type="term" value="F:oxidoreductase activity"/>
    <property type="evidence" value="ECO:0007669"/>
    <property type="project" value="UniProtKB-KW"/>
</dbReference>
<reference evidence="5" key="2">
    <citation type="journal article" date="2023" name="IMA Fungus">
        <title>Comparative genomic study of the Penicillium genus elucidates a diverse pangenome and 15 lateral gene transfer events.</title>
        <authorList>
            <person name="Petersen C."/>
            <person name="Sorensen T."/>
            <person name="Nielsen M.R."/>
            <person name="Sondergaard T.E."/>
            <person name="Sorensen J.L."/>
            <person name="Fitzpatrick D.A."/>
            <person name="Frisvad J.C."/>
            <person name="Nielsen K.L."/>
        </authorList>
    </citation>
    <scope>NUCLEOTIDE SEQUENCE</scope>
    <source>
        <strain evidence="5">IBT 15544</strain>
    </source>
</reference>
<evidence type="ECO:0000259" key="3">
    <source>
        <dbReference type="PROSITE" id="PS50255"/>
    </source>
</evidence>
<dbReference type="AlphaFoldDB" id="A0A9W9M8X0"/>
<feature type="non-terminal residue" evidence="5">
    <location>
        <position position="1"/>
    </location>
</feature>
<evidence type="ECO:0000313" key="6">
    <source>
        <dbReference type="Proteomes" id="UP001150904"/>
    </source>
</evidence>
<name>A0A9W9M8X0_9EURO</name>
<evidence type="ECO:0000313" key="5">
    <source>
        <dbReference type="EMBL" id="KAJ5191452.1"/>
    </source>
</evidence>
<keyword evidence="6" id="KW-1185">Reference proteome</keyword>
<reference evidence="5" key="1">
    <citation type="submission" date="2022-12" db="EMBL/GenBank/DDBJ databases">
        <authorList>
            <person name="Petersen C."/>
        </authorList>
    </citation>
    <scope>NUCLEOTIDE SEQUENCE</scope>
    <source>
        <strain evidence="5">IBT 15544</strain>
    </source>
</reference>
<dbReference type="PROSITE" id="PS50255">
    <property type="entry name" value="CYTOCHROME_B5_2"/>
    <property type="match status" value="1"/>
</dbReference>
<evidence type="ECO:0000259" key="4">
    <source>
        <dbReference type="PROSITE" id="PS51349"/>
    </source>
</evidence>
<dbReference type="OrthoDB" id="1925334at2759"/>
<dbReference type="InterPro" id="IPR013785">
    <property type="entry name" value="Aldolase_TIM"/>
</dbReference>
<gene>
    <name evidence="5" type="ORF">N7498_010437</name>
</gene>
<dbReference type="RefSeq" id="XP_058304392.1">
    <property type="nucleotide sequence ID" value="XM_058457493.1"/>
</dbReference>
<comment type="caution">
    <text evidence="5">The sequence shown here is derived from an EMBL/GenBank/DDBJ whole genome shotgun (WGS) entry which is preliminary data.</text>
</comment>
<proteinExistence type="predicted"/>
<keyword evidence="2" id="KW-0560">Oxidoreductase</keyword>